<feature type="transmembrane region" description="Helical" evidence="7">
    <location>
        <begin position="394"/>
        <end position="413"/>
    </location>
</feature>
<accession>A0A1F7SJI9</accession>
<evidence type="ECO:0000256" key="5">
    <source>
        <dbReference type="ARBA" id="ARBA00022989"/>
    </source>
</evidence>
<dbReference type="PANTHER" id="PTHR30250:SF10">
    <property type="entry name" value="LIPOPOLYSACCHARIDE BIOSYNTHESIS PROTEIN WZXC"/>
    <property type="match status" value="1"/>
</dbReference>
<keyword evidence="6 7" id="KW-0472">Membrane</keyword>
<feature type="transmembrane region" description="Helical" evidence="7">
    <location>
        <begin position="324"/>
        <end position="347"/>
    </location>
</feature>
<dbReference type="AlphaFoldDB" id="A0A1F7SJI9"/>
<feature type="transmembrane region" description="Helical" evidence="7">
    <location>
        <begin position="285"/>
        <end position="303"/>
    </location>
</feature>
<evidence type="ECO:0000256" key="1">
    <source>
        <dbReference type="ARBA" id="ARBA00004651"/>
    </source>
</evidence>
<keyword evidence="5 7" id="KW-1133">Transmembrane helix</keyword>
<evidence type="ECO:0000256" key="4">
    <source>
        <dbReference type="ARBA" id="ARBA00022692"/>
    </source>
</evidence>
<feature type="transmembrane region" description="Helical" evidence="7">
    <location>
        <begin position="177"/>
        <end position="196"/>
    </location>
</feature>
<evidence type="ECO:0000256" key="7">
    <source>
        <dbReference type="SAM" id="Phobius"/>
    </source>
</evidence>
<comment type="caution">
    <text evidence="8">The sequence shown here is derived from an EMBL/GenBank/DDBJ whole genome shotgun (WGS) entry which is preliminary data.</text>
</comment>
<dbReference type="InterPro" id="IPR050833">
    <property type="entry name" value="Poly_Biosynth_Transport"/>
</dbReference>
<feature type="transmembrane region" description="Helical" evidence="7">
    <location>
        <begin position="254"/>
        <end position="273"/>
    </location>
</feature>
<proteinExistence type="inferred from homology"/>
<feature type="transmembrane region" description="Helical" evidence="7">
    <location>
        <begin position="112"/>
        <end position="134"/>
    </location>
</feature>
<evidence type="ECO:0008006" key="10">
    <source>
        <dbReference type="Google" id="ProtNLM"/>
    </source>
</evidence>
<comment type="subcellular location">
    <subcellularLocation>
        <location evidence="1">Cell membrane</location>
        <topology evidence="1">Multi-pass membrane protein</topology>
    </subcellularLocation>
</comment>
<organism evidence="8 9">
    <name type="scientific">Candidatus Schekmanbacteria bacterium RIFCSPLOWO2_12_FULL_38_15</name>
    <dbReference type="NCBI Taxonomy" id="1817883"/>
    <lineage>
        <taxon>Bacteria</taxon>
        <taxon>Candidatus Schekmaniibacteriota</taxon>
    </lineage>
</organism>
<keyword evidence="4 7" id="KW-0812">Transmembrane</keyword>
<feature type="transmembrane region" description="Helical" evidence="7">
    <location>
        <begin position="367"/>
        <end position="387"/>
    </location>
</feature>
<name>A0A1F7SJI9_9BACT</name>
<dbReference type="PANTHER" id="PTHR30250">
    <property type="entry name" value="PST FAMILY PREDICTED COLANIC ACID TRANSPORTER"/>
    <property type="match status" value="1"/>
</dbReference>
<keyword evidence="3" id="KW-1003">Cell membrane</keyword>
<feature type="transmembrane region" description="Helical" evidence="7">
    <location>
        <begin position="419"/>
        <end position="439"/>
    </location>
</feature>
<dbReference type="STRING" id="1817883.A3G31_00835"/>
<feature type="transmembrane region" description="Helical" evidence="7">
    <location>
        <begin position="146"/>
        <end position="165"/>
    </location>
</feature>
<evidence type="ECO:0000313" key="9">
    <source>
        <dbReference type="Proteomes" id="UP000178082"/>
    </source>
</evidence>
<protein>
    <recommendedName>
        <fullName evidence="10">Polysaccharide biosynthesis protein C-terminal domain-containing protein</fullName>
    </recommendedName>
</protein>
<evidence type="ECO:0000256" key="2">
    <source>
        <dbReference type="ARBA" id="ARBA00007430"/>
    </source>
</evidence>
<dbReference type="Proteomes" id="UP000178082">
    <property type="component" value="Unassembled WGS sequence"/>
</dbReference>
<sequence>MMIIKDTMHLFMQRASIDRPVFFGLLTRVFNLITGPITGILMISVFTAKLQGYYYTFQSLVALQTFAELGLSIVILQFAAHEWSSLSLDNDGNIIGDNVALSRLASLTRFVLKWYGIAAIFVLIGLGVGGYLFFSRSPDPSIDWEMPWFSLCFITSIAVLLLPITSILEGCNQVSNLYTYSFYQALFVKITLWLTILLHTNLWVLTFSNIASIICIITLILRKYKVFSKTLIFSFKVKEKLHWSNDIWPMQWKIGLSCLCGYFVHYFFIPILFKYHGAVVAGQMGMTWSVVGLIPSIPTAWIAPKIPQFGMLIARREYEELDRLFWRLMKITIVVSCFISFSGWLIVYILNVLQHPFAARLLPPLPMGIFAFAQIFQAISVPMAGYLRAHKQEPLLLISVLAAILITCSNVFLGRYFSAMGMAVGYMISLLIVIPLVAWQWYRLKGIWHGDGKTIVGLDGKVSRYY</sequence>
<evidence type="ECO:0000313" key="8">
    <source>
        <dbReference type="EMBL" id="OGL53931.1"/>
    </source>
</evidence>
<feature type="transmembrane region" description="Helical" evidence="7">
    <location>
        <begin position="202"/>
        <end position="221"/>
    </location>
</feature>
<dbReference type="GO" id="GO:0005886">
    <property type="term" value="C:plasma membrane"/>
    <property type="evidence" value="ECO:0007669"/>
    <property type="project" value="UniProtKB-SubCell"/>
</dbReference>
<feature type="transmembrane region" description="Helical" evidence="7">
    <location>
        <begin position="21"/>
        <end position="46"/>
    </location>
</feature>
<comment type="similarity">
    <text evidence="2">Belongs to the polysaccharide synthase family.</text>
</comment>
<evidence type="ECO:0000256" key="6">
    <source>
        <dbReference type="ARBA" id="ARBA00023136"/>
    </source>
</evidence>
<evidence type="ECO:0000256" key="3">
    <source>
        <dbReference type="ARBA" id="ARBA00022475"/>
    </source>
</evidence>
<feature type="transmembrane region" description="Helical" evidence="7">
    <location>
        <begin position="52"/>
        <end position="76"/>
    </location>
</feature>
<dbReference type="EMBL" id="MGDI01000019">
    <property type="protein sequence ID" value="OGL53931.1"/>
    <property type="molecule type" value="Genomic_DNA"/>
</dbReference>
<gene>
    <name evidence="8" type="ORF">A3G31_00835</name>
</gene>
<reference evidence="8 9" key="1">
    <citation type="journal article" date="2016" name="Nat. Commun.">
        <title>Thousands of microbial genomes shed light on interconnected biogeochemical processes in an aquifer system.</title>
        <authorList>
            <person name="Anantharaman K."/>
            <person name="Brown C.T."/>
            <person name="Hug L.A."/>
            <person name="Sharon I."/>
            <person name="Castelle C.J."/>
            <person name="Probst A.J."/>
            <person name="Thomas B.C."/>
            <person name="Singh A."/>
            <person name="Wilkins M.J."/>
            <person name="Karaoz U."/>
            <person name="Brodie E.L."/>
            <person name="Williams K.H."/>
            <person name="Hubbard S.S."/>
            <person name="Banfield J.F."/>
        </authorList>
    </citation>
    <scope>NUCLEOTIDE SEQUENCE [LARGE SCALE GENOMIC DNA]</scope>
</reference>